<evidence type="ECO:0000313" key="2">
    <source>
        <dbReference type="Proteomes" id="UP001164929"/>
    </source>
</evidence>
<name>A0AAD6M7I9_9ROSI</name>
<proteinExistence type="predicted"/>
<dbReference type="AlphaFoldDB" id="A0AAD6M7I9"/>
<comment type="caution">
    <text evidence="1">The sequence shown here is derived from an EMBL/GenBank/DDBJ whole genome shotgun (WGS) entry which is preliminary data.</text>
</comment>
<gene>
    <name evidence="1" type="ORF">NC653_027925</name>
</gene>
<accession>A0AAD6M7I9</accession>
<sequence length="62" mass="7221">MALRGREEFWVLRDSLTRWVHLLLDRLAVYSSLQNRGAAGHRVGTFFSISRYALKVSQRITD</sequence>
<keyword evidence="2" id="KW-1185">Reference proteome</keyword>
<organism evidence="1 2">
    <name type="scientific">Populus alba x Populus x berolinensis</name>
    <dbReference type="NCBI Taxonomy" id="444605"/>
    <lineage>
        <taxon>Eukaryota</taxon>
        <taxon>Viridiplantae</taxon>
        <taxon>Streptophyta</taxon>
        <taxon>Embryophyta</taxon>
        <taxon>Tracheophyta</taxon>
        <taxon>Spermatophyta</taxon>
        <taxon>Magnoliopsida</taxon>
        <taxon>eudicotyledons</taxon>
        <taxon>Gunneridae</taxon>
        <taxon>Pentapetalae</taxon>
        <taxon>rosids</taxon>
        <taxon>fabids</taxon>
        <taxon>Malpighiales</taxon>
        <taxon>Salicaceae</taxon>
        <taxon>Saliceae</taxon>
        <taxon>Populus</taxon>
    </lineage>
</organism>
<evidence type="ECO:0000313" key="1">
    <source>
        <dbReference type="EMBL" id="KAJ6979934.1"/>
    </source>
</evidence>
<protein>
    <submittedName>
        <fullName evidence="1">Uncharacterized protein</fullName>
    </submittedName>
</protein>
<dbReference type="Proteomes" id="UP001164929">
    <property type="component" value="Chromosome 11"/>
</dbReference>
<dbReference type="EMBL" id="JAQIZT010000011">
    <property type="protein sequence ID" value="KAJ6979934.1"/>
    <property type="molecule type" value="Genomic_DNA"/>
</dbReference>
<reference evidence="1" key="1">
    <citation type="journal article" date="2023" name="Mol. Ecol. Resour.">
        <title>Chromosome-level genome assembly of a triploid poplar Populus alba 'Berolinensis'.</title>
        <authorList>
            <person name="Chen S."/>
            <person name="Yu Y."/>
            <person name="Wang X."/>
            <person name="Wang S."/>
            <person name="Zhang T."/>
            <person name="Zhou Y."/>
            <person name="He R."/>
            <person name="Meng N."/>
            <person name="Wang Y."/>
            <person name="Liu W."/>
            <person name="Liu Z."/>
            <person name="Liu J."/>
            <person name="Guo Q."/>
            <person name="Huang H."/>
            <person name="Sederoff R.R."/>
            <person name="Wang G."/>
            <person name="Qu G."/>
            <person name="Chen S."/>
        </authorList>
    </citation>
    <scope>NUCLEOTIDE SEQUENCE</scope>
    <source>
        <strain evidence="1">SC-2020</strain>
    </source>
</reference>